<protein>
    <recommendedName>
        <fullName evidence="4">Scaffolding protein</fullName>
    </recommendedName>
</protein>
<dbReference type="RefSeq" id="WP_182836516.1">
    <property type="nucleotide sequence ID" value="NZ_BAAABQ010000065.1"/>
</dbReference>
<dbReference type="EMBL" id="JACJID010000001">
    <property type="protein sequence ID" value="MBA8924002.1"/>
    <property type="molecule type" value="Genomic_DNA"/>
</dbReference>
<evidence type="ECO:0000256" key="1">
    <source>
        <dbReference type="SAM" id="MobiDB-lite"/>
    </source>
</evidence>
<proteinExistence type="predicted"/>
<evidence type="ECO:0000313" key="3">
    <source>
        <dbReference type="Proteomes" id="UP000517916"/>
    </source>
</evidence>
<gene>
    <name evidence="2" type="ORF">BC739_001199</name>
</gene>
<dbReference type="Proteomes" id="UP000517916">
    <property type="component" value="Unassembled WGS sequence"/>
</dbReference>
<sequence>MTTPAAGTPATTPGTPTEQGQAPTGQPDPAAPVAPQQPQPAGQTPGAEDVSTLPDWAQKLITKARGEAASARTTAKQQAADEARTELAKQIGQALGLVQDDKPDPAKLTEQLTAQTAAARQSAVQLAVYRAAGKAGANADALLDSVTFANAVKELDPAAADFAAQVEQAITTAVAGNPLLKAAPSGPARSGGQFTGAPGAPDQITEDQLKTMTPEQIVEAQAKGQLRNLLGG</sequence>
<feature type="region of interest" description="Disordered" evidence="1">
    <location>
        <begin position="1"/>
        <end position="84"/>
    </location>
</feature>
<keyword evidence="3" id="KW-1185">Reference proteome</keyword>
<feature type="region of interest" description="Disordered" evidence="1">
    <location>
        <begin position="181"/>
        <end position="214"/>
    </location>
</feature>
<accession>A0ABR6BAW3</accession>
<comment type="caution">
    <text evidence="2">The sequence shown here is derived from an EMBL/GenBank/DDBJ whole genome shotgun (WGS) entry which is preliminary data.</text>
</comment>
<organism evidence="2 3">
    <name type="scientific">Kutzneria viridogrisea</name>
    <dbReference type="NCBI Taxonomy" id="47990"/>
    <lineage>
        <taxon>Bacteria</taxon>
        <taxon>Bacillati</taxon>
        <taxon>Actinomycetota</taxon>
        <taxon>Actinomycetes</taxon>
        <taxon>Pseudonocardiales</taxon>
        <taxon>Pseudonocardiaceae</taxon>
        <taxon>Kutzneria</taxon>
    </lineage>
</organism>
<reference evidence="2 3" key="1">
    <citation type="submission" date="2020-08" db="EMBL/GenBank/DDBJ databases">
        <title>Genomic Encyclopedia of Archaeal and Bacterial Type Strains, Phase II (KMG-II): from individual species to whole genera.</title>
        <authorList>
            <person name="Goeker M."/>
        </authorList>
    </citation>
    <scope>NUCLEOTIDE SEQUENCE [LARGE SCALE GENOMIC DNA]</scope>
    <source>
        <strain evidence="2 3">DSM 43850</strain>
    </source>
</reference>
<feature type="compositionally biased region" description="Low complexity" evidence="1">
    <location>
        <begin position="1"/>
        <end position="28"/>
    </location>
</feature>
<name>A0ABR6BAW3_9PSEU</name>
<feature type="compositionally biased region" description="Pro residues" evidence="1">
    <location>
        <begin position="29"/>
        <end position="38"/>
    </location>
</feature>
<evidence type="ECO:0008006" key="4">
    <source>
        <dbReference type="Google" id="ProtNLM"/>
    </source>
</evidence>
<evidence type="ECO:0000313" key="2">
    <source>
        <dbReference type="EMBL" id="MBA8924002.1"/>
    </source>
</evidence>